<keyword evidence="3" id="KW-1185">Reference proteome</keyword>
<evidence type="ECO:0000256" key="1">
    <source>
        <dbReference type="SAM" id="MobiDB-lite"/>
    </source>
</evidence>
<organism evidence="2 3">
    <name type="scientific">Abeliophyllum distichum</name>
    <dbReference type="NCBI Taxonomy" id="126358"/>
    <lineage>
        <taxon>Eukaryota</taxon>
        <taxon>Viridiplantae</taxon>
        <taxon>Streptophyta</taxon>
        <taxon>Embryophyta</taxon>
        <taxon>Tracheophyta</taxon>
        <taxon>Spermatophyta</taxon>
        <taxon>Magnoliopsida</taxon>
        <taxon>eudicotyledons</taxon>
        <taxon>Gunneridae</taxon>
        <taxon>Pentapetalae</taxon>
        <taxon>asterids</taxon>
        <taxon>lamiids</taxon>
        <taxon>Lamiales</taxon>
        <taxon>Oleaceae</taxon>
        <taxon>Forsythieae</taxon>
        <taxon>Abeliophyllum</taxon>
    </lineage>
</organism>
<evidence type="ECO:0000313" key="2">
    <source>
        <dbReference type="EMBL" id="KAL2526019.1"/>
    </source>
</evidence>
<dbReference type="Proteomes" id="UP001604336">
    <property type="component" value="Unassembled WGS sequence"/>
</dbReference>
<name>A0ABD1ULT5_9LAMI</name>
<dbReference type="AlphaFoldDB" id="A0ABD1ULT5"/>
<proteinExistence type="predicted"/>
<feature type="compositionally biased region" description="Basic and acidic residues" evidence="1">
    <location>
        <begin position="18"/>
        <end position="29"/>
    </location>
</feature>
<feature type="region of interest" description="Disordered" evidence="1">
    <location>
        <begin position="1"/>
        <end position="42"/>
    </location>
</feature>
<comment type="caution">
    <text evidence="2">The sequence shown here is derived from an EMBL/GenBank/DDBJ whole genome shotgun (WGS) entry which is preliminary data.</text>
</comment>
<evidence type="ECO:0000313" key="3">
    <source>
        <dbReference type="Proteomes" id="UP001604336"/>
    </source>
</evidence>
<accession>A0ABD1ULT5</accession>
<protein>
    <submittedName>
        <fullName evidence="2">Uncharacterized protein</fullName>
    </submittedName>
</protein>
<reference evidence="3" key="1">
    <citation type="submission" date="2024-07" db="EMBL/GenBank/DDBJ databases">
        <title>Two chromosome-level genome assemblies of Korean endemic species Abeliophyllum distichum and Forsythia ovata (Oleaceae).</title>
        <authorList>
            <person name="Jang H."/>
        </authorList>
    </citation>
    <scope>NUCLEOTIDE SEQUENCE [LARGE SCALE GENOMIC DNA]</scope>
</reference>
<sequence length="103" mass="11918">MGSSIAPPLPIYSRRNKHSEAHAEKEKGPKQSYTRPEEEKEMLECYEDDDDENLPFTNYLKAIEIPVNFRMPLMDKYNGRGDLSDHINIYKMKLQGQSPAVKC</sequence>
<dbReference type="EMBL" id="JBFOLK010000003">
    <property type="protein sequence ID" value="KAL2526019.1"/>
    <property type="molecule type" value="Genomic_DNA"/>
</dbReference>
<gene>
    <name evidence="2" type="ORF">Adt_11073</name>
</gene>